<comment type="caution">
    <text evidence="1">The sequence shown here is derived from an EMBL/GenBank/DDBJ whole genome shotgun (WGS) entry which is preliminary data.</text>
</comment>
<dbReference type="EMBL" id="LXQA010320796">
    <property type="protein sequence ID" value="MCI43684.1"/>
    <property type="molecule type" value="Genomic_DNA"/>
</dbReference>
<proteinExistence type="predicted"/>
<keyword evidence="2" id="KW-1185">Reference proteome</keyword>
<dbReference type="Proteomes" id="UP000265520">
    <property type="component" value="Unassembled WGS sequence"/>
</dbReference>
<protein>
    <submittedName>
        <fullName evidence="1">Uncharacterized protein</fullName>
    </submittedName>
</protein>
<accession>A0A392S675</accession>
<feature type="non-terminal residue" evidence="1">
    <location>
        <position position="1"/>
    </location>
</feature>
<sequence>VRRSRDVLEAKCSSSIDVVRSRMNLSNKLWGLLDEELLDQVFVVEASLRLVEYDEECSERMEIVNCTKSMDLRRRRITRILRGNIVKWKASDVVAHTS</sequence>
<evidence type="ECO:0000313" key="1">
    <source>
        <dbReference type="EMBL" id="MCI43684.1"/>
    </source>
</evidence>
<organism evidence="1 2">
    <name type="scientific">Trifolium medium</name>
    <dbReference type="NCBI Taxonomy" id="97028"/>
    <lineage>
        <taxon>Eukaryota</taxon>
        <taxon>Viridiplantae</taxon>
        <taxon>Streptophyta</taxon>
        <taxon>Embryophyta</taxon>
        <taxon>Tracheophyta</taxon>
        <taxon>Spermatophyta</taxon>
        <taxon>Magnoliopsida</taxon>
        <taxon>eudicotyledons</taxon>
        <taxon>Gunneridae</taxon>
        <taxon>Pentapetalae</taxon>
        <taxon>rosids</taxon>
        <taxon>fabids</taxon>
        <taxon>Fabales</taxon>
        <taxon>Fabaceae</taxon>
        <taxon>Papilionoideae</taxon>
        <taxon>50 kb inversion clade</taxon>
        <taxon>NPAAA clade</taxon>
        <taxon>Hologalegina</taxon>
        <taxon>IRL clade</taxon>
        <taxon>Trifolieae</taxon>
        <taxon>Trifolium</taxon>
    </lineage>
</organism>
<reference evidence="1 2" key="1">
    <citation type="journal article" date="2018" name="Front. Plant Sci.">
        <title>Red Clover (Trifolium pratense) and Zigzag Clover (T. medium) - A Picture of Genomic Similarities and Differences.</title>
        <authorList>
            <person name="Dluhosova J."/>
            <person name="Istvanek J."/>
            <person name="Nedelnik J."/>
            <person name="Repkova J."/>
        </authorList>
    </citation>
    <scope>NUCLEOTIDE SEQUENCE [LARGE SCALE GENOMIC DNA]</scope>
    <source>
        <strain evidence="2">cv. 10/8</strain>
        <tissue evidence="1">Leaf</tissue>
    </source>
</reference>
<name>A0A392S675_9FABA</name>
<dbReference type="AlphaFoldDB" id="A0A392S675"/>
<evidence type="ECO:0000313" key="2">
    <source>
        <dbReference type="Proteomes" id="UP000265520"/>
    </source>
</evidence>